<accession>A0ABQ6NCX2</accession>
<dbReference type="Proteomes" id="UP001165060">
    <property type="component" value="Unassembled WGS sequence"/>
</dbReference>
<evidence type="ECO:0000313" key="3">
    <source>
        <dbReference type="Proteomes" id="UP001165060"/>
    </source>
</evidence>
<feature type="compositionally biased region" description="Gly residues" evidence="1">
    <location>
        <begin position="575"/>
        <end position="584"/>
    </location>
</feature>
<proteinExistence type="predicted"/>
<feature type="region of interest" description="Disordered" evidence="1">
    <location>
        <begin position="32"/>
        <end position="67"/>
    </location>
</feature>
<protein>
    <submittedName>
        <fullName evidence="2">Uncharacterized protein</fullName>
    </submittedName>
</protein>
<gene>
    <name evidence="2" type="ORF">TeGR_g8895</name>
</gene>
<comment type="caution">
    <text evidence="2">The sequence shown here is derived from an EMBL/GenBank/DDBJ whole genome shotgun (WGS) entry which is preliminary data.</text>
</comment>
<name>A0ABQ6NCX2_9STRA</name>
<sequence length="636" mass="70161">MDIPGKGGRGTFFRADSLQKLGVEEVTVENYDDWDSDEEEKEIARPGDEASESALMNAPAPTGKETTSEMVAANPLLYTSSFVKSMSEYAFRRDVILQKIVEGDVRDKMSPTGRDADKRDQVALEFYTDENQARRRHIKKHPQFIAIVRRLWSCIDLLKTEGGCLTKDAYTGLSFKITLLIVPPPIDPAQCKKAADEDWVADTKGAGELSYEAFFASMFQLVDTWTESCNAEDYVETLLRLIDGICLNEDGGLHFKKDEQIQFDKFFSFMGDVKKNSSGAYKAFHDEEDEDEEEKVKAKRPSQLVGVVGEEPATTKRRKTGKRAAAANKPVILPLNKVLELIGRLYMEKAKADHWIEQKEQKEGDAPADTRQRRTSALKKLQKVRFDAFVLKHFKSLHGTKAIARRHLRNFVVSVQHLAKEHARVDVFRKLAGIPSLSEDDAEPYIPSLVVRYIIPLILHLVGKSEEVGKKMNGKEPFEGVAAQLIAHVEPSLAGVYFGSRMVANFKEQVGSQCGIEGGKGGKGMVDADKAIALAYPLFVYSDSMRAFSHVRGARIIQRWFKAGVWPPHLRLVEGGEGGEGAEGAEGAAEAEVTPADEPAPASMSSPRQKLAESIALDQTINSGNAGGGEDAPADA</sequence>
<keyword evidence="3" id="KW-1185">Reference proteome</keyword>
<organism evidence="2 3">
    <name type="scientific">Tetraparma gracilis</name>
    <dbReference type="NCBI Taxonomy" id="2962635"/>
    <lineage>
        <taxon>Eukaryota</taxon>
        <taxon>Sar</taxon>
        <taxon>Stramenopiles</taxon>
        <taxon>Ochrophyta</taxon>
        <taxon>Bolidophyceae</taxon>
        <taxon>Parmales</taxon>
        <taxon>Triparmaceae</taxon>
        <taxon>Tetraparma</taxon>
    </lineage>
</organism>
<feature type="compositionally biased region" description="Acidic residues" evidence="1">
    <location>
        <begin position="32"/>
        <end position="41"/>
    </location>
</feature>
<evidence type="ECO:0000313" key="2">
    <source>
        <dbReference type="EMBL" id="GMI56279.1"/>
    </source>
</evidence>
<feature type="region of interest" description="Disordered" evidence="1">
    <location>
        <begin position="574"/>
        <end position="636"/>
    </location>
</feature>
<dbReference type="EMBL" id="BRYB01006752">
    <property type="protein sequence ID" value="GMI56279.1"/>
    <property type="molecule type" value="Genomic_DNA"/>
</dbReference>
<reference evidence="2 3" key="1">
    <citation type="journal article" date="2023" name="Commun. Biol.">
        <title>Genome analysis of Parmales, the sister group of diatoms, reveals the evolutionary specialization of diatoms from phago-mixotrophs to photoautotrophs.</title>
        <authorList>
            <person name="Ban H."/>
            <person name="Sato S."/>
            <person name="Yoshikawa S."/>
            <person name="Yamada K."/>
            <person name="Nakamura Y."/>
            <person name="Ichinomiya M."/>
            <person name="Sato N."/>
            <person name="Blanc-Mathieu R."/>
            <person name="Endo H."/>
            <person name="Kuwata A."/>
            <person name="Ogata H."/>
        </authorList>
    </citation>
    <scope>NUCLEOTIDE SEQUENCE [LARGE SCALE GENOMIC DNA]</scope>
</reference>
<evidence type="ECO:0000256" key="1">
    <source>
        <dbReference type="SAM" id="MobiDB-lite"/>
    </source>
</evidence>